<evidence type="ECO:0000313" key="6">
    <source>
        <dbReference type="EMBL" id="QIK42202.1"/>
    </source>
</evidence>
<dbReference type="RefSeq" id="WP_166194509.1">
    <property type="nucleotide sequence ID" value="NZ_CP049813.1"/>
</dbReference>
<evidence type="ECO:0000256" key="2">
    <source>
        <dbReference type="ARBA" id="ARBA00022723"/>
    </source>
</evidence>
<feature type="domain" description="Rieske" evidence="5">
    <location>
        <begin position="2"/>
        <end position="98"/>
    </location>
</feature>
<evidence type="ECO:0000259" key="5">
    <source>
        <dbReference type="PROSITE" id="PS51296"/>
    </source>
</evidence>
<evidence type="ECO:0000256" key="3">
    <source>
        <dbReference type="ARBA" id="ARBA00023004"/>
    </source>
</evidence>
<evidence type="ECO:0000256" key="1">
    <source>
        <dbReference type="ARBA" id="ARBA00022714"/>
    </source>
</evidence>
<accession>A0A6G7VQK6</accession>
<dbReference type="KEGG" id="mon:G8E03_15210"/>
<dbReference type="EC" id="1.14.12.19" evidence="6"/>
<dbReference type="GO" id="GO:0051537">
    <property type="term" value="F:2 iron, 2 sulfur cluster binding"/>
    <property type="evidence" value="ECO:0007669"/>
    <property type="project" value="UniProtKB-KW"/>
</dbReference>
<keyword evidence="1" id="KW-0001">2Fe-2S</keyword>
<proteinExistence type="predicted"/>
<dbReference type="PANTHER" id="PTHR21496">
    <property type="entry name" value="FERREDOXIN-RELATED"/>
    <property type="match status" value="1"/>
</dbReference>
<organism evidence="6 7">
    <name type="scientific">Pontivivens nitratireducens</name>
    <dbReference type="NCBI Taxonomy" id="2758038"/>
    <lineage>
        <taxon>Bacteria</taxon>
        <taxon>Pseudomonadati</taxon>
        <taxon>Pseudomonadota</taxon>
        <taxon>Alphaproteobacteria</taxon>
        <taxon>Rhodobacterales</taxon>
        <taxon>Paracoccaceae</taxon>
        <taxon>Pontivivens</taxon>
    </lineage>
</organism>
<keyword evidence="6" id="KW-0223">Dioxygenase</keyword>
<dbReference type="Proteomes" id="UP000500791">
    <property type="component" value="Plasmid unnamed2"/>
</dbReference>
<keyword evidence="3" id="KW-0408">Iron</keyword>
<dbReference type="CDD" id="cd03528">
    <property type="entry name" value="Rieske_RO_ferredoxin"/>
    <property type="match status" value="1"/>
</dbReference>
<dbReference type="GO" id="GO:0046872">
    <property type="term" value="F:metal ion binding"/>
    <property type="evidence" value="ECO:0007669"/>
    <property type="project" value="UniProtKB-KW"/>
</dbReference>
<dbReference type="InterPro" id="IPR017941">
    <property type="entry name" value="Rieske_2Fe-2S"/>
</dbReference>
<keyword evidence="6" id="KW-0560">Oxidoreductase</keyword>
<name>A0A6G7VQK6_9RHOB</name>
<keyword evidence="6" id="KW-0614">Plasmid</keyword>
<dbReference type="InterPro" id="IPR036922">
    <property type="entry name" value="Rieske_2Fe-2S_sf"/>
</dbReference>
<dbReference type="PROSITE" id="PS51296">
    <property type="entry name" value="RIESKE"/>
    <property type="match status" value="1"/>
</dbReference>
<dbReference type="NCBIfam" id="NF007422">
    <property type="entry name" value="PRK09965.1"/>
    <property type="match status" value="1"/>
</dbReference>
<keyword evidence="7" id="KW-1185">Reference proteome</keyword>
<keyword evidence="4" id="KW-0411">Iron-sulfur</keyword>
<dbReference type="EMBL" id="CP049813">
    <property type="protein sequence ID" value="QIK42202.1"/>
    <property type="molecule type" value="Genomic_DNA"/>
</dbReference>
<reference evidence="6 7" key="1">
    <citation type="submission" date="2020-03" db="EMBL/GenBank/DDBJ databases">
        <title>Complete genome sequence of Monaibacterium sp. ALG8 with diverse plasmids.</title>
        <authorList>
            <person name="Sun C."/>
        </authorList>
    </citation>
    <scope>NUCLEOTIDE SEQUENCE [LARGE SCALE GENOMIC DNA]</scope>
    <source>
        <strain evidence="6 7">ALG8</strain>
        <plasmid evidence="6 7">unnamed2</plasmid>
    </source>
</reference>
<dbReference type="SUPFAM" id="SSF50022">
    <property type="entry name" value="ISP domain"/>
    <property type="match status" value="1"/>
</dbReference>
<geneLocation type="plasmid" evidence="6 7">
    <name>unnamed2</name>
</geneLocation>
<dbReference type="PANTHER" id="PTHR21496:SF23">
    <property type="entry name" value="3-PHENYLPROPIONATE_CINNAMIC ACID DIOXYGENASE FERREDOXIN SUBUNIT"/>
    <property type="match status" value="1"/>
</dbReference>
<keyword evidence="2" id="KW-0479">Metal-binding</keyword>
<sequence length="107" mass="11614">MLKACRADEVEIDDTYQAVFDDRPPIAIYNVGGTFYATDDTCTHGDASLADGLLEGCAIECPFHAGTFDVRTGKALTRPCVEPVRAYPVKVEDGVIYVLVDESLPVE</sequence>
<evidence type="ECO:0000313" key="7">
    <source>
        <dbReference type="Proteomes" id="UP000500791"/>
    </source>
</evidence>
<protein>
    <submittedName>
        <fullName evidence="6">Bifunctional 3-phenylpropionate/cinnamic acid dioxygenase ferredoxin subunit</fullName>
        <ecNumber evidence="6">1.14.12.19</ecNumber>
    </submittedName>
</protein>
<evidence type="ECO:0000256" key="4">
    <source>
        <dbReference type="ARBA" id="ARBA00023014"/>
    </source>
</evidence>
<dbReference type="AlphaFoldDB" id="A0A6G7VQK6"/>
<gene>
    <name evidence="6" type="ORF">G8E03_15210</name>
</gene>
<dbReference type="GO" id="GO:0008695">
    <property type="term" value="F:3-phenylpropionate dioxygenase activity"/>
    <property type="evidence" value="ECO:0007669"/>
    <property type="project" value="UniProtKB-EC"/>
</dbReference>
<dbReference type="Pfam" id="PF00355">
    <property type="entry name" value="Rieske"/>
    <property type="match status" value="1"/>
</dbReference>
<dbReference type="Gene3D" id="2.102.10.10">
    <property type="entry name" value="Rieske [2Fe-2S] iron-sulphur domain"/>
    <property type="match status" value="1"/>
</dbReference>